<evidence type="ECO:0000259" key="2">
    <source>
        <dbReference type="PROSITE" id="PS50846"/>
    </source>
</evidence>
<dbReference type="CDD" id="cd00371">
    <property type="entry name" value="HMA"/>
    <property type="match status" value="1"/>
</dbReference>
<accession>A0ABU8MQL5</accession>
<dbReference type="Gene3D" id="3.30.70.100">
    <property type="match status" value="1"/>
</dbReference>
<gene>
    <name evidence="3" type="ORF">WCD74_17700</name>
</gene>
<evidence type="ECO:0000313" key="3">
    <source>
        <dbReference type="EMBL" id="MEJ2869612.1"/>
    </source>
</evidence>
<dbReference type="PRINTS" id="PR00944">
    <property type="entry name" value="CUEXPORT"/>
</dbReference>
<keyword evidence="4" id="KW-1185">Reference proteome</keyword>
<proteinExistence type="predicted"/>
<comment type="caution">
    <text evidence="3">The sequence shown here is derived from an EMBL/GenBank/DDBJ whole genome shotgun (WGS) entry which is preliminary data.</text>
</comment>
<reference evidence="3 4" key="1">
    <citation type="submission" date="2024-03" db="EMBL/GenBank/DDBJ databases">
        <title>Actinomycetospora sp. OC33-EN08, a novel actinomycete isolated from wild orchid (Aerides multiflora).</title>
        <authorList>
            <person name="Suriyachadkun C."/>
        </authorList>
    </citation>
    <scope>NUCLEOTIDE SEQUENCE [LARGE SCALE GENOMIC DNA]</scope>
    <source>
        <strain evidence="3 4">OC33-EN08</strain>
    </source>
</reference>
<dbReference type="InterPro" id="IPR000428">
    <property type="entry name" value="Cu-bd"/>
</dbReference>
<dbReference type="PROSITE" id="PS50846">
    <property type="entry name" value="HMA_2"/>
    <property type="match status" value="1"/>
</dbReference>
<protein>
    <submittedName>
        <fullName evidence="3">Cation transporter</fullName>
    </submittedName>
</protein>
<feature type="domain" description="HMA" evidence="2">
    <location>
        <begin position="2"/>
        <end position="67"/>
    </location>
</feature>
<evidence type="ECO:0000256" key="1">
    <source>
        <dbReference type="ARBA" id="ARBA00022723"/>
    </source>
</evidence>
<dbReference type="SUPFAM" id="SSF55008">
    <property type="entry name" value="HMA, heavy metal-associated domain"/>
    <property type="match status" value="1"/>
</dbReference>
<organism evidence="3 4">
    <name type="scientific">Actinomycetospora aurantiaca</name>
    <dbReference type="NCBI Taxonomy" id="3129233"/>
    <lineage>
        <taxon>Bacteria</taxon>
        <taxon>Bacillati</taxon>
        <taxon>Actinomycetota</taxon>
        <taxon>Actinomycetes</taxon>
        <taxon>Pseudonocardiales</taxon>
        <taxon>Pseudonocardiaceae</taxon>
        <taxon>Actinomycetospora</taxon>
    </lineage>
</organism>
<keyword evidence="1" id="KW-0479">Metal-binding</keyword>
<dbReference type="RefSeq" id="WP_285590973.1">
    <property type="nucleotide sequence ID" value="NZ_JBBEGN010000008.1"/>
</dbReference>
<sequence>MATTTLSVPEIHCDHCRAAIEGALSPIDGVEGIDVDLENRVVRVEHDDELQLGAVVEAIEDQGYDVPNRDAYVRAS</sequence>
<dbReference type="EMBL" id="JBBEGN010000008">
    <property type="protein sequence ID" value="MEJ2869612.1"/>
    <property type="molecule type" value="Genomic_DNA"/>
</dbReference>
<name>A0ABU8MQL5_9PSEU</name>
<dbReference type="InterPro" id="IPR017969">
    <property type="entry name" value="Heavy-metal-associated_CS"/>
</dbReference>
<evidence type="ECO:0000313" key="4">
    <source>
        <dbReference type="Proteomes" id="UP001385809"/>
    </source>
</evidence>
<dbReference type="InterPro" id="IPR006121">
    <property type="entry name" value="HMA_dom"/>
</dbReference>
<dbReference type="Proteomes" id="UP001385809">
    <property type="component" value="Unassembled WGS sequence"/>
</dbReference>
<dbReference type="InterPro" id="IPR036163">
    <property type="entry name" value="HMA_dom_sf"/>
</dbReference>
<dbReference type="Pfam" id="PF00403">
    <property type="entry name" value="HMA"/>
    <property type="match status" value="1"/>
</dbReference>
<dbReference type="PROSITE" id="PS01047">
    <property type="entry name" value="HMA_1"/>
    <property type="match status" value="1"/>
</dbReference>